<organism evidence="2 3">
    <name type="scientific">Streptomyces vulcanius</name>
    <dbReference type="NCBI Taxonomy" id="1441876"/>
    <lineage>
        <taxon>Bacteria</taxon>
        <taxon>Bacillati</taxon>
        <taxon>Actinomycetota</taxon>
        <taxon>Actinomycetes</taxon>
        <taxon>Kitasatosporales</taxon>
        <taxon>Streptomycetaceae</taxon>
        <taxon>Streptomyces</taxon>
    </lineage>
</organism>
<dbReference type="PROSITE" id="PS51257">
    <property type="entry name" value="PROKAR_LIPOPROTEIN"/>
    <property type="match status" value="1"/>
</dbReference>
<protein>
    <recommendedName>
        <fullName evidence="4">Lipoprotein</fullName>
    </recommendedName>
</protein>
<keyword evidence="3" id="KW-1185">Reference proteome</keyword>
<accession>A0ABV9AIF7</accession>
<name>A0ABV9AIF7_9ACTN</name>
<feature type="chain" id="PRO_5046634772" description="Lipoprotein" evidence="1">
    <location>
        <begin position="20"/>
        <end position="302"/>
    </location>
</feature>
<feature type="signal peptide" evidence="1">
    <location>
        <begin position="1"/>
        <end position="19"/>
    </location>
</feature>
<evidence type="ECO:0000256" key="1">
    <source>
        <dbReference type="SAM" id="SignalP"/>
    </source>
</evidence>
<evidence type="ECO:0008006" key="4">
    <source>
        <dbReference type="Google" id="ProtNLM"/>
    </source>
</evidence>
<dbReference type="RefSeq" id="WP_381165745.1">
    <property type="nucleotide sequence ID" value="NZ_JBHSFK010000005.1"/>
</dbReference>
<evidence type="ECO:0000313" key="2">
    <source>
        <dbReference type="EMBL" id="MFC4499657.1"/>
    </source>
</evidence>
<keyword evidence="1" id="KW-0732">Signal</keyword>
<dbReference type="EMBL" id="JBHSFK010000005">
    <property type="protein sequence ID" value="MFC4499657.1"/>
    <property type="molecule type" value="Genomic_DNA"/>
</dbReference>
<dbReference type="Proteomes" id="UP001595839">
    <property type="component" value="Unassembled WGS sequence"/>
</dbReference>
<evidence type="ECO:0000313" key="3">
    <source>
        <dbReference type="Proteomes" id="UP001595839"/>
    </source>
</evidence>
<reference evidence="3" key="1">
    <citation type="journal article" date="2019" name="Int. J. Syst. Evol. Microbiol.">
        <title>The Global Catalogue of Microorganisms (GCM) 10K type strain sequencing project: providing services to taxonomists for standard genome sequencing and annotation.</title>
        <authorList>
            <consortium name="The Broad Institute Genomics Platform"/>
            <consortium name="The Broad Institute Genome Sequencing Center for Infectious Disease"/>
            <person name="Wu L."/>
            <person name="Ma J."/>
        </authorList>
    </citation>
    <scope>NUCLEOTIDE SEQUENCE [LARGE SCALE GENOMIC DNA]</scope>
    <source>
        <strain evidence="3">CGMCC 4.7177</strain>
    </source>
</reference>
<comment type="caution">
    <text evidence="2">The sequence shown here is derived from an EMBL/GenBank/DDBJ whole genome shotgun (WGS) entry which is preliminary data.</text>
</comment>
<sequence length="302" mass="33370">MKRALASLCAVAAVTGVVATGCGHGSETARQGLPEPLTWQQELRVSDAQQRLTSRCMKRHGFTYGEDRTLTLRESMPVRYVQDDVAWARTYGYGGRIEAEQERLRLHHPVRVYRETLSAARRAAFDKALDGGSFQVLSARLPGSTREVRKRLGGCTAEAERALYGDPAEWFRASKTAGGLNALYADDLMRDRQLTTAVAAWSRCMKKAGLSYADPQAARDAVRENTARLGPARADKAFATERKTAVADAGCARATSLKSVATAREAHYVDRLTDRYGEALDTCRRLQRQAYDRAVRTVPQRA</sequence>
<gene>
    <name evidence="2" type="ORF">ACFPIH_08955</name>
</gene>
<proteinExistence type="predicted"/>